<evidence type="ECO:0000259" key="5">
    <source>
        <dbReference type="Pfam" id="PF00733"/>
    </source>
</evidence>
<gene>
    <name evidence="6" type="ORF">DI564_17850</name>
</gene>
<evidence type="ECO:0000313" key="7">
    <source>
        <dbReference type="Proteomes" id="UP000249046"/>
    </source>
</evidence>
<dbReference type="InterPro" id="IPR014729">
    <property type="entry name" value="Rossmann-like_a/b/a_fold"/>
</dbReference>
<dbReference type="AlphaFoldDB" id="A0A2W5K080"/>
<evidence type="ECO:0000256" key="3">
    <source>
        <dbReference type="ARBA" id="ARBA00012737"/>
    </source>
</evidence>
<accession>A0A2W5K080</accession>
<dbReference type="InterPro" id="IPR006426">
    <property type="entry name" value="Asn_synth_AEB"/>
</dbReference>
<dbReference type="SUPFAM" id="SSF52402">
    <property type="entry name" value="Adenine nucleotide alpha hydrolases-like"/>
    <property type="match status" value="1"/>
</dbReference>
<dbReference type="PANTHER" id="PTHR43284:SF1">
    <property type="entry name" value="ASPARAGINE SYNTHETASE"/>
    <property type="match status" value="1"/>
</dbReference>
<evidence type="ECO:0000256" key="1">
    <source>
        <dbReference type="ARBA" id="ARBA00005187"/>
    </source>
</evidence>
<dbReference type="GO" id="GO:0004066">
    <property type="term" value="F:asparagine synthase (glutamine-hydrolyzing) activity"/>
    <property type="evidence" value="ECO:0007669"/>
    <property type="project" value="UniProtKB-EC"/>
</dbReference>
<dbReference type="Gene3D" id="3.40.50.620">
    <property type="entry name" value="HUPs"/>
    <property type="match status" value="1"/>
</dbReference>
<organism evidence="6 7">
    <name type="scientific">Rhodanobacter denitrificans</name>
    <dbReference type="NCBI Taxonomy" id="666685"/>
    <lineage>
        <taxon>Bacteria</taxon>
        <taxon>Pseudomonadati</taxon>
        <taxon>Pseudomonadota</taxon>
        <taxon>Gammaproteobacteria</taxon>
        <taxon>Lysobacterales</taxon>
        <taxon>Rhodanobacteraceae</taxon>
        <taxon>Rhodanobacter</taxon>
    </lineage>
</organism>
<dbReference type="Pfam" id="PF00733">
    <property type="entry name" value="Asn_synthase"/>
    <property type="match status" value="1"/>
</dbReference>
<dbReference type="PIRSF" id="PIRSF001589">
    <property type="entry name" value="Asn_synthetase_glu-h"/>
    <property type="match status" value="1"/>
</dbReference>
<reference evidence="6 7" key="1">
    <citation type="submission" date="2017-08" db="EMBL/GenBank/DDBJ databases">
        <title>Infants hospitalized years apart are colonized by the same room-sourced microbial strains.</title>
        <authorList>
            <person name="Brooks B."/>
            <person name="Olm M.R."/>
            <person name="Firek B.A."/>
            <person name="Baker R."/>
            <person name="Thomas B.C."/>
            <person name="Morowitz M.J."/>
            <person name="Banfield J.F."/>
        </authorList>
    </citation>
    <scope>NUCLEOTIDE SEQUENCE [LARGE SCALE GENOMIC DNA]</scope>
    <source>
        <strain evidence="6">S2_005_003_R2_42</strain>
    </source>
</reference>
<dbReference type="SUPFAM" id="SSF56235">
    <property type="entry name" value="N-terminal nucleophile aminohydrolases (Ntn hydrolases)"/>
    <property type="match status" value="1"/>
</dbReference>
<dbReference type="InterPro" id="IPR029055">
    <property type="entry name" value="Ntn_hydrolases_N"/>
</dbReference>
<evidence type="ECO:0000313" key="6">
    <source>
        <dbReference type="EMBL" id="PZQ09379.1"/>
    </source>
</evidence>
<feature type="domain" description="Asparagine synthetase" evidence="5">
    <location>
        <begin position="227"/>
        <end position="578"/>
    </location>
</feature>
<evidence type="ECO:0000256" key="2">
    <source>
        <dbReference type="ARBA" id="ARBA00005752"/>
    </source>
</evidence>
<dbReference type="InterPro" id="IPR051786">
    <property type="entry name" value="ASN_synthetase/amidase"/>
</dbReference>
<name>A0A2W5K080_9GAMM</name>
<dbReference type="EC" id="6.3.5.4" evidence="3"/>
<protein>
    <recommendedName>
        <fullName evidence="3">asparagine synthase (glutamine-hydrolyzing)</fullName>
        <ecNumber evidence="3">6.3.5.4</ecNumber>
    </recommendedName>
</protein>
<comment type="catalytic activity">
    <reaction evidence="4">
        <text>L-aspartate + L-glutamine + ATP + H2O = L-asparagine + L-glutamate + AMP + diphosphate + H(+)</text>
        <dbReference type="Rhea" id="RHEA:12228"/>
        <dbReference type="ChEBI" id="CHEBI:15377"/>
        <dbReference type="ChEBI" id="CHEBI:15378"/>
        <dbReference type="ChEBI" id="CHEBI:29985"/>
        <dbReference type="ChEBI" id="CHEBI:29991"/>
        <dbReference type="ChEBI" id="CHEBI:30616"/>
        <dbReference type="ChEBI" id="CHEBI:33019"/>
        <dbReference type="ChEBI" id="CHEBI:58048"/>
        <dbReference type="ChEBI" id="CHEBI:58359"/>
        <dbReference type="ChEBI" id="CHEBI:456215"/>
        <dbReference type="EC" id="6.3.5.4"/>
    </reaction>
</comment>
<comment type="pathway">
    <text evidence="1">Amino-acid biosynthesis; L-asparagine biosynthesis; L-asparagine from L-aspartate (L-Gln route): step 1/1.</text>
</comment>
<sequence length="581" mass="63703">MTYRYIALVDATGRWRLPNAERLDASLRRLGLHPMLVSGSVKVFAAASTSCQLLSDDSVVIGPVFPRDSWRPGIEPTRQSGALAWRETCQQLLDRYWGDYLLIQAASNGTASVNLMRDPSGGMPCYYAMSEGVGFVTSDISLAIELGLYRRRIDWESIAHCLSYPRIKTRATALRDVSELLPGCSLHVAPSTVTTNQEWTPWTFVAKGRRFADLDDAALAVRGAVTSVVAAWASIDDAILMELSGGLDSSIVAACLAGVNERVTCCNVVAPVPGGDERQYATQLAARLGLSLETEHLSLDAECVDFDQPASAVSPRMGVLQHAVAQVMESVGQRNGASSYYSGGGGDTVFCYLTGATPAADAVRERGVRAGLAAIKDLTTLHQCTLWKAARLTMRKLVRPVRPPSTPDTLFLNPSAAITAVGEHPWFNAPRDALAGDRERIFDLAGNQLFRDIVFRGQNRSIRLPLLSQPVVEACLAVPSWMWISGGRNRSVARAAFEDVLPPDVLNRRSKGTFVAYLGALFRRNKDQIRTRLLSGQLREQRFLDADALKRFFESEPPPRDQTFTRVLALLTVENWLRHQA</sequence>
<dbReference type="GO" id="GO:0006529">
    <property type="term" value="P:asparagine biosynthetic process"/>
    <property type="evidence" value="ECO:0007669"/>
    <property type="project" value="InterPro"/>
</dbReference>
<dbReference type="InterPro" id="IPR001962">
    <property type="entry name" value="Asn_synthase"/>
</dbReference>
<evidence type="ECO:0000256" key="4">
    <source>
        <dbReference type="ARBA" id="ARBA00048741"/>
    </source>
</evidence>
<comment type="caution">
    <text evidence="6">The sequence shown here is derived from an EMBL/GenBank/DDBJ whole genome shotgun (WGS) entry which is preliminary data.</text>
</comment>
<proteinExistence type="inferred from homology"/>
<dbReference type="EMBL" id="QFPO01000029">
    <property type="protein sequence ID" value="PZQ09379.1"/>
    <property type="molecule type" value="Genomic_DNA"/>
</dbReference>
<dbReference type="PANTHER" id="PTHR43284">
    <property type="entry name" value="ASPARAGINE SYNTHETASE (GLUTAMINE-HYDROLYZING)"/>
    <property type="match status" value="1"/>
</dbReference>
<comment type="similarity">
    <text evidence="2">Belongs to the asparagine synthetase family.</text>
</comment>
<dbReference type="GO" id="GO:0005829">
    <property type="term" value="C:cytosol"/>
    <property type="evidence" value="ECO:0007669"/>
    <property type="project" value="TreeGrafter"/>
</dbReference>
<dbReference type="Proteomes" id="UP000249046">
    <property type="component" value="Unassembled WGS sequence"/>
</dbReference>